<name>A0A098R0V6_9SPIO</name>
<feature type="transmembrane region" description="Helical" evidence="1">
    <location>
        <begin position="101"/>
        <end position="122"/>
    </location>
</feature>
<sequence length="126" mass="14314">MKQVEQYRKARREIITLLRSGIDELQISQIISAHFSMDKRQAFRWVTFTQDDFEKRSKRRRILGMVLFWIGGITFTLGLIVRAGEAFSLQTFAGMAGDLALFLGGGLGFLGIMVALVNGRLFRRAL</sequence>
<evidence type="ECO:0000313" key="3">
    <source>
        <dbReference type="Proteomes" id="UP000029692"/>
    </source>
</evidence>
<keyword evidence="1" id="KW-1133">Transmembrane helix</keyword>
<proteinExistence type="predicted"/>
<gene>
    <name evidence="2" type="ORF">DC28_03645</name>
</gene>
<accession>A0A098R0V6</accession>
<keyword evidence="1" id="KW-0812">Transmembrane</keyword>
<dbReference type="EMBL" id="JNUP01000029">
    <property type="protein sequence ID" value="KGE73381.1"/>
    <property type="molecule type" value="Genomic_DNA"/>
</dbReference>
<evidence type="ECO:0000313" key="2">
    <source>
        <dbReference type="EMBL" id="KGE73381.1"/>
    </source>
</evidence>
<keyword evidence="3" id="KW-1185">Reference proteome</keyword>
<dbReference type="AlphaFoldDB" id="A0A098R0V6"/>
<feature type="transmembrane region" description="Helical" evidence="1">
    <location>
        <begin position="62"/>
        <end position="81"/>
    </location>
</feature>
<comment type="caution">
    <text evidence="2">The sequence shown here is derived from an EMBL/GenBank/DDBJ whole genome shotgun (WGS) entry which is preliminary data.</text>
</comment>
<protein>
    <submittedName>
        <fullName evidence="2">Uncharacterized protein</fullName>
    </submittedName>
</protein>
<evidence type="ECO:0000256" key="1">
    <source>
        <dbReference type="SAM" id="Phobius"/>
    </source>
</evidence>
<keyword evidence="1" id="KW-0472">Membrane</keyword>
<reference evidence="2 3" key="1">
    <citation type="submission" date="2014-05" db="EMBL/GenBank/DDBJ databases">
        <title>De novo Genome Sequence of Spirocheata sp.</title>
        <authorList>
            <person name="Shivani Y."/>
            <person name="Subhash Y."/>
            <person name="Tushar L."/>
            <person name="Sasikala C."/>
            <person name="Ramana C.V."/>
        </authorList>
    </citation>
    <scope>NUCLEOTIDE SEQUENCE [LARGE SCALE GENOMIC DNA]</scope>
    <source>
        <strain evidence="2 3">JC230</strain>
    </source>
</reference>
<dbReference type="Proteomes" id="UP000029692">
    <property type="component" value="Unassembled WGS sequence"/>
</dbReference>
<organism evidence="2 3">
    <name type="scientific">Spirochaeta lutea</name>
    <dbReference type="NCBI Taxonomy" id="1480694"/>
    <lineage>
        <taxon>Bacteria</taxon>
        <taxon>Pseudomonadati</taxon>
        <taxon>Spirochaetota</taxon>
        <taxon>Spirochaetia</taxon>
        <taxon>Spirochaetales</taxon>
        <taxon>Spirochaetaceae</taxon>
        <taxon>Spirochaeta</taxon>
    </lineage>
</organism>
<dbReference type="RefSeq" id="WP_037546030.1">
    <property type="nucleotide sequence ID" value="NZ_JNUP01000029.1"/>
</dbReference>
<dbReference type="STRING" id="1480694.DC28_03645"/>